<evidence type="ECO:0000256" key="3">
    <source>
        <dbReference type="ARBA" id="ARBA00022452"/>
    </source>
</evidence>
<dbReference type="AlphaFoldDB" id="A0A4Q1C5Z3"/>
<comment type="similarity">
    <text evidence="12 13">Belongs to the TonB-dependent receptor family.</text>
</comment>
<accession>A0A4Q1C5Z3</accession>
<evidence type="ECO:0000256" key="9">
    <source>
        <dbReference type="ARBA" id="ARBA00023077"/>
    </source>
</evidence>
<dbReference type="InterPro" id="IPR012910">
    <property type="entry name" value="Plug_dom"/>
</dbReference>
<dbReference type="Gene3D" id="2.170.130.10">
    <property type="entry name" value="TonB-dependent receptor, plug domain"/>
    <property type="match status" value="1"/>
</dbReference>
<comment type="caution">
    <text evidence="16">The sequence shown here is derived from an EMBL/GenBank/DDBJ whole genome shotgun (WGS) entry which is preliminary data.</text>
</comment>
<dbReference type="Proteomes" id="UP000290218">
    <property type="component" value="Unassembled WGS sequence"/>
</dbReference>
<dbReference type="InterPro" id="IPR037066">
    <property type="entry name" value="Plug_dom_sf"/>
</dbReference>
<evidence type="ECO:0000259" key="15">
    <source>
        <dbReference type="Pfam" id="PF07715"/>
    </source>
</evidence>
<evidence type="ECO:0000256" key="10">
    <source>
        <dbReference type="ARBA" id="ARBA00023136"/>
    </source>
</evidence>
<evidence type="ECO:0000313" key="16">
    <source>
        <dbReference type="EMBL" id="RXK53783.1"/>
    </source>
</evidence>
<evidence type="ECO:0000256" key="5">
    <source>
        <dbReference type="ARBA" id="ARBA00022692"/>
    </source>
</evidence>
<keyword evidence="2 12" id="KW-0813">Transport</keyword>
<keyword evidence="11 12" id="KW-0998">Cell outer membrane</keyword>
<keyword evidence="16" id="KW-0675">Receptor</keyword>
<proteinExistence type="inferred from homology"/>
<evidence type="ECO:0000256" key="13">
    <source>
        <dbReference type="RuleBase" id="RU003357"/>
    </source>
</evidence>
<evidence type="ECO:0000313" key="17">
    <source>
        <dbReference type="Proteomes" id="UP000290218"/>
    </source>
</evidence>
<dbReference type="PANTHER" id="PTHR32552">
    <property type="entry name" value="FERRICHROME IRON RECEPTOR-RELATED"/>
    <property type="match status" value="1"/>
</dbReference>
<dbReference type="PROSITE" id="PS52016">
    <property type="entry name" value="TONB_DEPENDENT_REC_3"/>
    <property type="match status" value="1"/>
</dbReference>
<comment type="subcellular location">
    <subcellularLocation>
        <location evidence="1 12">Cell outer membrane</location>
        <topology evidence="1 12">Multi-pass membrane protein</topology>
    </subcellularLocation>
</comment>
<keyword evidence="10 12" id="KW-0472">Membrane</keyword>
<evidence type="ECO:0000256" key="2">
    <source>
        <dbReference type="ARBA" id="ARBA00022448"/>
    </source>
</evidence>
<evidence type="ECO:0000256" key="6">
    <source>
        <dbReference type="ARBA" id="ARBA00022729"/>
    </source>
</evidence>
<dbReference type="InterPro" id="IPR039426">
    <property type="entry name" value="TonB-dep_rcpt-like"/>
</dbReference>
<dbReference type="GO" id="GO:0009279">
    <property type="term" value="C:cell outer membrane"/>
    <property type="evidence" value="ECO:0007669"/>
    <property type="project" value="UniProtKB-SubCell"/>
</dbReference>
<dbReference type="Pfam" id="PF07715">
    <property type="entry name" value="Plug"/>
    <property type="match status" value="1"/>
</dbReference>
<dbReference type="GO" id="GO:0015344">
    <property type="term" value="F:siderophore uptake transmembrane transporter activity"/>
    <property type="evidence" value="ECO:0007669"/>
    <property type="project" value="TreeGrafter"/>
</dbReference>
<keyword evidence="3 12" id="KW-1134">Transmembrane beta strand</keyword>
<keyword evidence="7" id="KW-0408">Iron</keyword>
<evidence type="ECO:0000256" key="11">
    <source>
        <dbReference type="ARBA" id="ARBA00023237"/>
    </source>
</evidence>
<dbReference type="OrthoDB" id="9760333at2"/>
<keyword evidence="9 13" id="KW-0798">TonB box</keyword>
<dbReference type="PANTHER" id="PTHR32552:SF68">
    <property type="entry name" value="FERRICHROME OUTER MEMBRANE TRANSPORTER_PHAGE RECEPTOR"/>
    <property type="match status" value="1"/>
</dbReference>
<feature type="domain" description="TonB-dependent receptor-like beta-barrel" evidence="14">
    <location>
        <begin position="312"/>
        <end position="782"/>
    </location>
</feature>
<dbReference type="Gene3D" id="2.40.170.20">
    <property type="entry name" value="TonB-dependent receptor, beta-barrel domain"/>
    <property type="match status" value="1"/>
</dbReference>
<feature type="domain" description="TonB-dependent receptor plug" evidence="15">
    <location>
        <begin position="85"/>
        <end position="175"/>
    </location>
</feature>
<organism evidence="16 17">
    <name type="scientific">Oleiharenicola lentus</name>
    <dbReference type="NCBI Taxonomy" id="2508720"/>
    <lineage>
        <taxon>Bacteria</taxon>
        <taxon>Pseudomonadati</taxon>
        <taxon>Verrucomicrobiota</taxon>
        <taxon>Opitutia</taxon>
        <taxon>Opitutales</taxon>
        <taxon>Opitutaceae</taxon>
        <taxon>Oleiharenicola</taxon>
    </lineage>
</organism>
<sequence>MPLPQHHAPNPLMRTSALIRLFHSGLMAVAVTGLFAQTTQDSSPAAKPADSEVITLDDFVVTSSKAEGYRATNAISATGIGTKIGDTPLAISVVTGELISDTGLNEVREVLNMVPGVLTNPVNESRAVIRGFTGLIAYRNGQYRRQLMTTWNMDQVEVIKGPAAIFFGAVRPGGIINTVTSKPVFSGNFTDVKVSAGTDSYYKAEVYTNQVVNDKFAYRVGVGGIDTGGSRDFEYLNELYAGISAIYRPTPNQQISVDLEKIDRDRFYLSSYPVRSLVNSKVYLQPGALAAQAGINRLSTTADSANRAYLTTLGYSGTATAANFYPLYDMFAPIDYGTSLSNDARQVQRSYTVDLEYLAKINENLVWQTSLNYAFDNTSGLQPSDGDTRPYADGSVRFRTEFFINIRDSYNVDNKLTWRFDLGPTKHTLQIGQEYQRVRFDRPGYLNPVNQSYNNSPGNSTVSGVPNKYVTYFFPGGSTPVSIVQVFNESGQTFNIDRKSYDALYGYFIADQAKFFDDRLLVLAGARYNSFTNRTKFDKPVSNSSQSAKNGGLANYDIGKGKGGITPQGGFVFKLLPQLGVFATYSESIEPNLAIDADGNASEPIESEALDFGLKADFYDGRLTSTLAYYTIDRANLAYTDTAKQIATGKSPYYIFGNSEASEGFELETNWTPNNNYTLIAGWARTTRAETTKSNNALFVGRRFGAQPENTYNLWNRYTFTEGPVKGLSLGFGFQHNDGTNLSQDPNIRVWLPAFTTYNAMASYNLKLGDRNVKAQLNVKNLTDERYREGADGYFAPARTIYFSLSTRY</sequence>
<evidence type="ECO:0000256" key="7">
    <source>
        <dbReference type="ARBA" id="ARBA00023004"/>
    </source>
</evidence>
<dbReference type="Pfam" id="PF00593">
    <property type="entry name" value="TonB_dep_Rec_b-barrel"/>
    <property type="match status" value="1"/>
</dbReference>
<dbReference type="InterPro" id="IPR036942">
    <property type="entry name" value="Beta-barrel_TonB_sf"/>
</dbReference>
<evidence type="ECO:0000256" key="4">
    <source>
        <dbReference type="ARBA" id="ARBA00022496"/>
    </source>
</evidence>
<keyword evidence="8" id="KW-0406">Ion transport</keyword>
<dbReference type="EMBL" id="SDHX01000002">
    <property type="protein sequence ID" value="RXK53783.1"/>
    <property type="molecule type" value="Genomic_DNA"/>
</dbReference>
<protein>
    <submittedName>
        <fullName evidence="16">TonB-dependent receptor</fullName>
    </submittedName>
</protein>
<dbReference type="InterPro" id="IPR000531">
    <property type="entry name" value="Beta-barrel_TonB"/>
</dbReference>
<dbReference type="SUPFAM" id="SSF56935">
    <property type="entry name" value="Porins"/>
    <property type="match status" value="1"/>
</dbReference>
<reference evidence="16 17" key="1">
    <citation type="submission" date="2019-01" db="EMBL/GenBank/DDBJ databases">
        <title>Lacunisphaera sp. strain TWA-58.</title>
        <authorList>
            <person name="Chen W.-M."/>
        </authorList>
    </citation>
    <scope>NUCLEOTIDE SEQUENCE [LARGE SCALE GENOMIC DNA]</scope>
    <source>
        <strain evidence="16 17">TWA-58</strain>
    </source>
</reference>
<gene>
    <name evidence="16" type="ORF">ESB00_19045</name>
</gene>
<keyword evidence="5 12" id="KW-0812">Transmembrane</keyword>
<evidence type="ECO:0000256" key="1">
    <source>
        <dbReference type="ARBA" id="ARBA00004571"/>
    </source>
</evidence>
<keyword evidence="17" id="KW-1185">Reference proteome</keyword>
<keyword evidence="4" id="KW-0410">Iron transport</keyword>
<evidence type="ECO:0000256" key="12">
    <source>
        <dbReference type="PROSITE-ProRule" id="PRU01360"/>
    </source>
</evidence>
<evidence type="ECO:0000259" key="14">
    <source>
        <dbReference type="Pfam" id="PF00593"/>
    </source>
</evidence>
<keyword evidence="6" id="KW-0732">Signal</keyword>
<name>A0A4Q1C5Z3_9BACT</name>
<evidence type="ECO:0000256" key="8">
    <source>
        <dbReference type="ARBA" id="ARBA00023065"/>
    </source>
</evidence>